<dbReference type="GO" id="GO:0004515">
    <property type="term" value="F:nicotinate-nucleotide adenylyltransferase activity"/>
    <property type="evidence" value="ECO:0007669"/>
    <property type="project" value="UniProtKB-EC"/>
</dbReference>
<protein>
    <recommendedName>
        <fullName evidence="11">Probable nicotinate-nucleotide adenylyltransferase</fullName>
        <ecNumber evidence="11">2.7.7.18</ecNumber>
    </recommendedName>
    <alternativeName>
        <fullName evidence="11">Deamido-NAD(+) diphosphorylase</fullName>
    </alternativeName>
    <alternativeName>
        <fullName evidence="11">Deamido-NAD(+) pyrophosphorylase</fullName>
    </alternativeName>
    <alternativeName>
        <fullName evidence="11">Nicotinate mononucleotide adenylyltransferase</fullName>
        <shortName evidence="11">NaMN adenylyltransferase</shortName>
    </alternativeName>
</protein>
<dbReference type="HAMAP" id="MF_00244">
    <property type="entry name" value="NaMN_adenylyltr"/>
    <property type="match status" value="1"/>
</dbReference>
<keyword evidence="7 11" id="KW-0547">Nucleotide-binding</keyword>
<keyword evidence="4 11" id="KW-0662">Pyridine nucleotide biosynthesis</keyword>
<evidence type="ECO:0000256" key="1">
    <source>
        <dbReference type="ARBA" id="ARBA00002324"/>
    </source>
</evidence>
<comment type="function">
    <text evidence="1 11">Catalyzes the reversible adenylation of nicotinate mononucleotide (NaMN) to nicotinic acid adenine dinucleotide (NaAD).</text>
</comment>
<comment type="similarity">
    <text evidence="3 11">Belongs to the NadD family.</text>
</comment>
<dbReference type="NCBIfam" id="TIGR00125">
    <property type="entry name" value="cyt_tran_rel"/>
    <property type="match status" value="1"/>
</dbReference>
<evidence type="ECO:0000256" key="6">
    <source>
        <dbReference type="ARBA" id="ARBA00022695"/>
    </source>
</evidence>
<evidence type="ECO:0000256" key="10">
    <source>
        <dbReference type="ARBA" id="ARBA00048721"/>
    </source>
</evidence>
<evidence type="ECO:0000256" key="9">
    <source>
        <dbReference type="ARBA" id="ARBA00023027"/>
    </source>
</evidence>
<dbReference type="EC" id="2.7.7.18" evidence="11"/>
<evidence type="ECO:0000256" key="5">
    <source>
        <dbReference type="ARBA" id="ARBA00022679"/>
    </source>
</evidence>
<evidence type="ECO:0000259" key="12">
    <source>
        <dbReference type="Pfam" id="PF01467"/>
    </source>
</evidence>
<comment type="caution">
    <text evidence="13">The sequence shown here is derived from an EMBL/GenBank/DDBJ whole genome shotgun (WGS) entry which is preliminary data.</text>
</comment>
<keyword evidence="6 11" id="KW-0548">Nucleotidyltransferase</keyword>
<dbReference type="InterPro" id="IPR014729">
    <property type="entry name" value="Rossmann-like_a/b/a_fold"/>
</dbReference>
<keyword evidence="9 11" id="KW-0520">NAD</keyword>
<name>A0ABV0EE51_9BURK</name>
<sequence>MIGILGGTFDPIHYGHLRLAQEVAEGVALNAVRFIPTGKPWHRAPPHASGCHRLAMARLACAGNPLFWADAREVASQAPGYTVDTLSALRQELGQDLPLCLILGADAFLGLTSWHRWPLLFELAHIVVAQRPGFPSPDDQAGLPPALAAQWRARRVTDTAALRNTAAGHIYLQTITALNISATRIRADLAAGRSARYLLPDIVLDYIHRNRLYERSPQQ</sequence>
<evidence type="ECO:0000313" key="14">
    <source>
        <dbReference type="Proteomes" id="UP001482231"/>
    </source>
</evidence>
<proteinExistence type="inferred from homology"/>
<dbReference type="InterPro" id="IPR005248">
    <property type="entry name" value="NadD/NMNAT"/>
</dbReference>
<comment type="pathway">
    <text evidence="2 11">Cofactor biosynthesis; NAD(+) biosynthesis; deamido-NAD(+) from nicotinate D-ribonucleotide: step 1/1.</text>
</comment>
<dbReference type="Pfam" id="PF01467">
    <property type="entry name" value="CTP_transf_like"/>
    <property type="match status" value="1"/>
</dbReference>
<evidence type="ECO:0000313" key="13">
    <source>
        <dbReference type="EMBL" id="MEO1766295.1"/>
    </source>
</evidence>
<feature type="domain" description="Cytidyltransferase-like" evidence="12">
    <location>
        <begin position="4"/>
        <end position="187"/>
    </location>
</feature>
<evidence type="ECO:0000256" key="8">
    <source>
        <dbReference type="ARBA" id="ARBA00022840"/>
    </source>
</evidence>
<dbReference type="Proteomes" id="UP001482231">
    <property type="component" value="Unassembled WGS sequence"/>
</dbReference>
<gene>
    <name evidence="11 13" type="primary">nadD</name>
    <name evidence="13" type="ORF">V6E02_03585</name>
</gene>
<keyword evidence="5 11" id="KW-0808">Transferase</keyword>
<accession>A0ABV0EE51</accession>
<evidence type="ECO:0000256" key="4">
    <source>
        <dbReference type="ARBA" id="ARBA00022642"/>
    </source>
</evidence>
<dbReference type="RefSeq" id="WP_347307239.1">
    <property type="nucleotide sequence ID" value="NZ_JBAJEX010000002.1"/>
</dbReference>
<keyword evidence="14" id="KW-1185">Reference proteome</keyword>
<dbReference type="PANTHER" id="PTHR39321:SF3">
    <property type="entry name" value="PHOSPHOPANTETHEINE ADENYLYLTRANSFERASE"/>
    <property type="match status" value="1"/>
</dbReference>
<dbReference type="NCBIfam" id="NF000840">
    <property type="entry name" value="PRK00071.1-3"/>
    <property type="match status" value="1"/>
</dbReference>
<reference evidence="13 14" key="1">
    <citation type="submission" date="2024-02" db="EMBL/GenBank/DDBJ databases">
        <title>New thermophilic sulfur-oxidizing bacteria from a hot springs of the Uzon caldera (Kamchatka, Russia).</title>
        <authorList>
            <person name="Dukat A.M."/>
            <person name="Elcheninov A.G."/>
            <person name="Frolov E.N."/>
        </authorList>
    </citation>
    <scope>NUCLEOTIDE SEQUENCE [LARGE SCALE GENOMIC DNA]</scope>
    <source>
        <strain evidence="13 14">AK1</strain>
    </source>
</reference>
<dbReference type="Gene3D" id="3.40.50.620">
    <property type="entry name" value="HUPs"/>
    <property type="match status" value="1"/>
</dbReference>
<comment type="catalytic activity">
    <reaction evidence="10 11">
        <text>nicotinate beta-D-ribonucleotide + ATP + H(+) = deamido-NAD(+) + diphosphate</text>
        <dbReference type="Rhea" id="RHEA:22860"/>
        <dbReference type="ChEBI" id="CHEBI:15378"/>
        <dbReference type="ChEBI" id="CHEBI:30616"/>
        <dbReference type="ChEBI" id="CHEBI:33019"/>
        <dbReference type="ChEBI" id="CHEBI:57502"/>
        <dbReference type="ChEBI" id="CHEBI:58437"/>
        <dbReference type="EC" id="2.7.7.18"/>
    </reaction>
</comment>
<evidence type="ECO:0000256" key="11">
    <source>
        <dbReference type="HAMAP-Rule" id="MF_00244"/>
    </source>
</evidence>
<evidence type="ECO:0000256" key="3">
    <source>
        <dbReference type="ARBA" id="ARBA00009014"/>
    </source>
</evidence>
<dbReference type="CDD" id="cd02165">
    <property type="entry name" value="NMNAT"/>
    <property type="match status" value="1"/>
</dbReference>
<evidence type="ECO:0000256" key="7">
    <source>
        <dbReference type="ARBA" id="ARBA00022741"/>
    </source>
</evidence>
<dbReference type="NCBIfam" id="TIGR00482">
    <property type="entry name" value="nicotinate (nicotinamide) nucleotide adenylyltransferase"/>
    <property type="match status" value="1"/>
</dbReference>
<dbReference type="EMBL" id="JBAJEX010000002">
    <property type="protein sequence ID" value="MEO1766295.1"/>
    <property type="molecule type" value="Genomic_DNA"/>
</dbReference>
<organism evidence="13 14">
    <name type="scientific">Thiobacter aerophilum</name>
    <dbReference type="NCBI Taxonomy" id="3121275"/>
    <lineage>
        <taxon>Bacteria</taxon>
        <taxon>Pseudomonadati</taxon>
        <taxon>Pseudomonadota</taxon>
        <taxon>Betaproteobacteria</taxon>
        <taxon>Burkholderiales</taxon>
        <taxon>Thiobacteraceae</taxon>
        <taxon>Thiobacter</taxon>
    </lineage>
</organism>
<dbReference type="NCBIfam" id="NF000839">
    <property type="entry name" value="PRK00071.1-1"/>
    <property type="match status" value="1"/>
</dbReference>
<dbReference type="SUPFAM" id="SSF52374">
    <property type="entry name" value="Nucleotidylyl transferase"/>
    <property type="match status" value="1"/>
</dbReference>
<dbReference type="PANTHER" id="PTHR39321">
    <property type="entry name" value="NICOTINATE-NUCLEOTIDE ADENYLYLTRANSFERASE-RELATED"/>
    <property type="match status" value="1"/>
</dbReference>
<keyword evidence="8 11" id="KW-0067">ATP-binding</keyword>
<dbReference type="InterPro" id="IPR004821">
    <property type="entry name" value="Cyt_trans-like"/>
</dbReference>
<evidence type="ECO:0000256" key="2">
    <source>
        <dbReference type="ARBA" id="ARBA00005019"/>
    </source>
</evidence>